<evidence type="ECO:0000313" key="3">
    <source>
        <dbReference type="Proteomes" id="UP001138540"/>
    </source>
</evidence>
<keyword evidence="3" id="KW-1185">Reference proteome</keyword>
<protein>
    <recommendedName>
        <fullName evidence="1">Extensin-like C-terminal domain-containing protein</fullName>
    </recommendedName>
</protein>
<feature type="domain" description="Extensin-like C-terminal" evidence="1">
    <location>
        <begin position="68"/>
        <end position="246"/>
    </location>
</feature>
<name>A0ABR6NCD5_9SPHN</name>
<dbReference type="InterPro" id="IPR009683">
    <property type="entry name" value="Extensin-like_C"/>
</dbReference>
<dbReference type="RefSeq" id="WP_184150726.1">
    <property type="nucleotide sequence ID" value="NZ_JACHKA010000001.1"/>
</dbReference>
<evidence type="ECO:0000313" key="2">
    <source>
        <dbReference type="EMBL" id="MBB5984956.1"/>
    </source>
</evidence>
<reference evidence="2 3" key="1">
    <citation type="submission" date="2020-08" db="EMBL/GenBank/DDBJ databases">
        <title>Exploring microbial biodiversity for novel pathways involved in the catabolism of aromatic compounds derived from lignin.</title>
        <authorList>
            <person name="Elkins J."/>
        </authorList>
    </citation>
    <scope>NUCLEOTIDE SEQUENCE [LARGE SCALE GENOMIC DNA]</scope>
    <source>
        <strain evidence="2 3">B1D3A</strain>
    </source>
</reference>
<organism evidence="2 3">
    <name type="scientific">Sphingobium lignivorans</name>
    <dbReference type="NCBI Taxonomy" id="2735886"/>
    <lineage>
        <taxon>Bacteria</taxon>
        <taxon>Pseudomonadati</taxon>
        <taxon>Pseudomonadota</taxon>
        <taxon>Alphaproteobacteria</taxon>
        <taxon>Sphingomonadales</taxon>
        <taxon>Sphingomonadaceae</taxon>
        <taxon>Sphingobium</taxon>
    </lineage>
</organism>
<proteinExistence type="predicted"/>
<evidence type="ECO:0000259" key="1">
    <source>
        <dbReference type="Pfam" id="PF06904"/>
    </source>
</evidence>
<dbReference type="Proteomes" id="UP001138540">
    <property type="component" value="Unassembled WGS sequence"/>
</dbReference>
<dbReference type="EMBL" id="JACHKA010000001">
    <property type="protein sequence ID" value="MBB5984956.1"/>
    <property type="molecule type" value="Genomic_DNA"/>
</dbReference>
<gene>
    <name evidence="2" type="ORF">HNP60_000930</name>
</gene>
<accession>A0ABR6NCD5</accession>
<comment type="caution">
    <text evidence="2">The sequence shown here is derived from an EMBL/GenBank/DDBJ whole genome shotgun (WGS) entry which is preliminary data.</text>
</comment>
<dbReference type="Pfam" id="PF06904">
    <property type="entry name" value="Extensin-like_C"/>
    <property type="match status" value="1"/>
</dbReference>
<sequence>MGRTFFSRFSRWLRRLVWLVIVILAALLAFALLRPAPQDLPWTELDLGQPIGLFTGRKLTGLAEDGERCRALLRQAGVVTEAAPIAGQGQCGAADAVRIGSGQEMLALAPANVTPACPIVASMAVWKWQVVQPAAQRLLGASVERIEHLGSYSCRRLYGRSEGNWSEHATANAIDISAFVLTDGRRISVQRDWPVPGQEAIFLREVRDGACRLFATVLSPDYNQQHHDHLHLDQAQRGQMGWRACR</sequence>